<keyword evidence="3" id="KW-1185">Reference proteome</keyword>
<keyword evidence="1" id="KW-0812">Transmembrane</keyword>
<protein>
    <submittedName>
        <fullName evidence="2">Uncharacterized protein</fullName>
    </submittedName>
</protein>
<dbReference type="AlphaFoldDB" id="A0A918AWI6"/>
<reference evidence="2" key="2">
    <citation type="submission" date="2020-09" db="EMBL/GenBank/DDBJ databases">
        <authorList>
            <person name="Sun Q."/>
            <person name="Ohkuma M."/>
        </authorList>
    </citation>
    <scope>NUCLEOTIDE SEQUENCE</scope>
    <source>
        <strain evidence="2">JCM 3313</strain>
    </source>
</reference>
<name>A0A918AWI6_9PSEU</name>
<gene>
    <name evidence="2" type="ORF">GCM10010185_63270</name>
</gene>
<keyword evidence="1" id="KW-1133">Transmembrane helix</keyword>
<dbReference type="RefSeq" id="WP_189226997.1">
    <property type="nucleotide sequence ID" value="NZ_BMRG01000020.1"/>
</dbReference>
<accession>A0A918AWI6</accession>
<evidence type="ECO:0000256" key="1">
    <source>
        <dbReference type="SAM" id="Phobius"/>
    </source>
</evidence>
<keyword evidence="1" id="KW-0472">Membrane</keyword>
<dbReference type="EMBL" id="BMRG01000020">
    <property type="protein sequence ID" value="GGP80724.1"/>
    <property type="molecule type" value="Genomic_DNA"/>
</dbReference>
<sequence length="265" mass="28273">MSEAELRECLRDAVADEPPLDFDPDALIERGEHLRKRRRALVAVGVATLALTATVLTLPGVLGGQRSAQVAGPPLITTAESAPSSAVEVPGVTPTGVPGDAAKTARAEVLSSRLRVTFAKFFPRTKVVEIDVKEVEEPAAGQRAAMPMTFGTVVFIDDYGRAELNIAISEQTPMRDPVQFCADTACEKRLPQQDGSTVTFGTIIDEASGRITVTAAHFRRDGVLVQVNAHNFDPAQGTAKATRPGPAADYDQLLLLATDRALTTW</sequence>
<evidence type="ECO:0000313" key="2">
    <source>
        <dbReference type="EMBL" id="GGP80724.1"/>
    </source>
</evidence>
<reference evidence="2" key="1">
    <citation type="journal article" date="2014" name="Int. J. Syst. Evol. Microbiol.">
        <title>Complete genome sequence of Corynebacterium casei LMG S-19264T (=DSM 44701T), isolated from a smear-ripened cheese.</title>
        <authorList>
            <consortium name="US DOE Joint Genome Institute (JGI-PGF)"/>
            <person name="Walter F."/>
            <person name="Albersmeier A."/>
            <person name="Kalinowski J."/>
            <person name="Ruckert C."/>
        </authorList>
    </citation>
    <scope>NUCLEOTIDE SEQUENCE</scope>
    <source>
        <strain evidence="2">JCM 3313</strain>
    </source>
</reference>
<comment type="caution">
    <text evidence="2">The sequence shown here is derived from an EMBL/GenBank/DDBJ whole genome shotgun (WGS) entry which is preliminary data.</text>
</comment>
<feature type="transmembrane region" description="Helical" evidence="1">
    <location>
        <begin position="40"/>
        <end position="62"/>
    </location>
</feature>
<dbReference type="Proteomes" id="UP000639606">
    <property type="component" value="Unassembled WGS sequence"/>
</dbReference>
<organism evidence="2 3">
    <name type="scientific">Saccharothrix coeruleofusca</name>
    <dbReference type="NCBI Taxonomy" id="33919"/>
    <lineage>
        <taxon>Bacteria</taxon>
        <taxon>Bacillati</taxon>
        <taxon>Actinomycetota</taxon>
        <taxon>Actinomycetes</taxon>
        <taxon>Pseudonocardiales</taxon>
        <taxon>Pseudonocardiaceae</taxon>
        <taxon>Saccharothrix</taxon>
    </lineage>
</organism>
<evidence type="ECO:0000313" key="3">
    <source>
        <dbReference type="Proteomes" id="UP000639606"/>
    </source>
</evidence>
<proteinExistence type="predicted"/>